<protein>
    <recommendedName>
        <fullName evidence="6">Major facilitator superfamily (MFS) profile domain-containing protein</fullName>
    </recommendedName>
</protein>
<dbReference type="AlphaFoldDB" id="A0A0D1ZGV1"/>
<feature type="region of interest" description="Disordered" evidence="2">
    <location>
        <begin position="151"/>
        <end position="192"/>
    </location>
</feature>
<keyword evidence="3" id="KW-0812">Transmembrane</keyword>
<feature type="transmembrane region" description="Helical" evidence="3">
    <location>
        <begin position="48"/>
        <end position="69"/>
    </location>
</feature>
<feature type="compositionally biased region" description="Polar residues" evidence="2">
    <location>
        <begin position="151"/>
        <end position="175"/>
    </location>
</feature>
<keyword evidence="3" id="KW-0472">Membrane</keyword>
<reference evidence="4 5" key="1">
    <citation type="submission" date="2015-01" db="EMBL/GenBank/DDBJ databases">
        <title>The Genome Sequence of Exophiala sideris CBS121828.</title>
        <authorList>
            <consortium name="The Broad Institute Genomics Platform"/>
            <person name="Cuomo C."/>
            <person name="de Hoog S."/>
            <person name="Gorbushina A."/>
            <person name="Stielow B."/>
            <person name="Teixiera M."/>
            <person name="Abouelleil A."/>
            <person name="Chapman S.B."/>
            <person name="Priest M."/>
            <person name="Young S.K."/>
            <person name="Wortman J."/>
            <person name="Nusbaum C."/>
            <person name="Birren B."/>
        </authorList>
    </citation>
    <scope>NUCLEOTIDE SEQUENCE [LARGE SCALE GENOMIC DNA]</scope>
    <source>
        <strain evidence="4 5">CBS 121828</strain>
    </source>
</reference>
<dbReference type="Proteomes" id="UP000053599">
    <property type="component" value="Unassembled WGS sequence"/>
</dbReference>
<evidence type="ECO:0000256" key="2">
    <source>
        <dbReference type="SAM" id="MobiDB-lite"/>
    </source>
</evidence>
<sequence length="574" mass="60264">MFRATKLQVATYLLGVCPFSIAFLVFLNSSVSFIITDLIGRTHDVGDAVGTLGFADELVALVACPLWGVLSDRMGLRFVCVIGYLIIALALALFVQAHNVYPQLLLARLLFSLGGAAASTMVTAILPAVVASSSKPPSNLRHSRIAQIFDTNGHTTSPSVASESTITPESFQSRTSKQKTSREPAEPDAQLASSTSRVAGFVGMFTGCGALLALTLFLPLPAKFQYGGVGVKAALKDSFYIVAAVAVVLAVWCFFGLHHLHVESAPRPGPIGDSPRENRPPISAAIREMFHNFQTALTIGFQRSEITIGYLGGFVARASSVAISLFIPLIVNALFLSSGLCPGGVPGDNPAGLPDIKRRCPRAYVVAAELTGVSQMVALISAPVFGYWTASASRKEVPLLVASISGIIGYPLFATQFDPDDSHTSHRVVAFLAVCLIGVSQIGAIVCSLGTLSKGILLESPQVSKPALVPNIGTIESGADESQPLLPNDTEPIQGAPLSALKGSVAGVYSLYGGLAILILTKIGGLLFDKVSVGAPFYIMAVFNAVLLLACLILTFWVPKAEEPTVLRPAGEGS</sequence>
<dbReference type="Pfam" id="PF07690">
    <property type="entry name" value="MFS_1"/>
    <property type="match status" value="1"/>
</dbReference>
<evidence type="ECO:0008006" key="6">
    <source>
        <dbReference type="Google" id="ProtNLM"/>
    </source>
</evidence>
<dbReference type="PANTHER" id="PTHR23524:SF1">
    <property type="entry name" value="MRH DOMAIN-CONTAINING PROTEIN-RELATED"/>
    <property type="match status" value="1"/>
</dbReference>
<dbReference type="GO" id="GO:0016020">
    <property type="term" value="C:membrane"/>
    <property type="evidence" value="ECO:0007669"/>
    <property type="project" value="UniProtKB-SubCell"/>
</dbReference>
<keyword evidence="3" id="KW-1133">Transmembrane helix</keyword>
<name>A0A0D1ZGV1_9EURO</name>
<dbReference type="PANTHER" id="PTHR23524">
    <property type="entry name" value="TRANSPORTER, PUTATIVE (AFU_ORTHOLOGUE AFUA_8G04850)-RELATED"/>
    <property type="match status" value="1"/>
</dbReference>
<feature type="transmembrane region" description="Helical" evidence="3">
    <location>
        <begin position="397"/>
        <end position="417"/>
    </location>
</feature>
<evidence type="ECO:0000313" key="4">
    <source>
        <dbReference type="EMBL" id="KIV86018.1"/>
    </source>
</evidence>
<proteinExistence type="predicted"/>
<feature type="transmembrane region" description="Helical" evidence="3">
    <location>
        <begin position="12"/>
        <end position="36"/>
    </location>
</feature>
<feature type="transmembrane region" description="Helical" evidence="3">
    <location>
        <begin position="238"/>
        <end position="257"/>
    </location>
</feature>
<feature type="transmembrane region" description="Helical" evidence="3">
    <location>
        <begin position="509"/>
        <end position="528"/>
    </location>
</feature>
<dbReference type="Gene3D" id="1.20.1250.20">
    <property type="entry name" value="MFS general substrate transporter like domains"/>
    <property type="match status" value="1"/>
</dbReference>
<feature type="transmembrane region" description="Helical" evidence="3">
    <location>
        <begin position="109"/>
        <end position="131"/>
    </location>
</feature>
<dbReference type="HOGENOM" id="CLU_033727_0_0_1"/>
<organism evidence="4 5">
    <name type="scientific">Exophiala sideris</name>
    <dbReference type="NCBI Taxonomy" id="1016849"/>
    <lineage>
        <taxon>Eukaryota</taxon>
        <taxon>Fungi</taxon>
        <taxon>Dikarya</taxon>
        <taxon>Ascomycota</taxon>
        <taxon>Pezizomycotina</taxon>
        <taxon>Eurotiomycetes</taxon>
        <taxon>Chaetothyriomycetidae</taxon>
        <taxon>Chaetothyriales</taxon>
        <taxon>Herpotrichiellaceae</taxon>
        <taxon>Exophiala</taxon>
    </lineage>
</organism>
<comment type="subcellular location">
    <subcellularLocation>
        <location evidence="1">Membrane</location>
        <topology evidence="1">Multi-pass membrane protein</topology>
    </subcellularLocation>
</comment>
<feature type="transmembrane region" description="Helical" evidence="3">
    <location>
        <begin position="76"/>
        <end position="97"/>
    </location>
</feature>
<evidence type="ECO:0000256" key="3">
    <source>
        <dbReference type="SAM" id="Phobius"/>
    </source>
</evidence>
<dbReference type="OrthoDB" id="18110at2759"/>
<dbReference type="EMBL" id="KN846951">
    <property type="protein sequence ID" value="KIV86018.1"/>
    <property type="molecule type" value="Genomic_DNA"/>
</dbReference>
<feature type="transmembrane region" description="Helical" evidence="3">
    <location>
        <begin position="429"/>
        <end position="452"/>
    </location>
</feature>
<dbReference type="SUPFAM" id="SSF103473">
    <property type="entry name" value="MFS general substrate transporter"/>
    <property type="match status" value="2"/>
</dbReference>
<dbReference type="InterPro" id="IPR036259">
    <property type="entry name" value="MFS_trans_sf"/>
</dbReference>
<feature type="transmembrane region" description="Helical" evidence="3">
    <location>
        <begin position="363"/>
        <end position="385"/>
    </location>
</feature>
<gene>
    <name evidence="4" type="ORF">PV11_01660</name>
</gene>
<evidence type="ECO:0000313" key="5">
    <source>
        <dbReference type="Proteomes" id="UP000053599"/>
    </source>
</evidence>
<dbReference type="STRING" id="1016849.A0A0D1ZGV1"/>
<feature type="transmembrane region" description="Helical" evidence="3">
    <location>
        <begin position="198"/>
        <end position="218"/>
    </location>
</feature>
<dbReference type="InterPro" id="IPR011701">
    <property type="entry name" value="MFS"/>
</dbReference>
<dbReference type="GO" id="GO:0022857">
    <property type="term" value="F:transmembrane transporter activity"/>
    <property type="evidence" value="ECO:0007669"/>
    <property type="project" value="InterPro"/>
</dbReference>
<accession>A0A0D1ZGV1</accession>
<evidence type="ECO:0000256" key="1">
    <source>
        <dbReference type="ARBA" id="ARBA00004141"/>
    </source>
</evidence>
<feature type="transmembrane region" description="Helical" evidence="3">
    <location>
        <begin position="535"/>
        <end position="558"/>
    </location>
</feature>